<dbReference type="PANTHER" id="PTHR45902">
    <property type="entry name" value="LATROPHILIN RECEPTOR-LIKE PROTEIN A"/>
    <property type="match status" value="1"/>
</dbReference>
<keyword evidence="1" id="KW-0732">Signal</keyword>
<accession>A0ABP1RDI2</accession>
<evidence type="ECO:0008006" key="4">
    <source>
        <dbReference type="Google" id="ProtNLM"/>
    </source>
</evidence>
<gene>
    <name evidence="2" type="ORF">ODALV1_LOCUS20704</name>
</gene>
<dbReference type="InterPro" id="IPR053231">
    <property type="entry name" value="GPCR_LN-TM7"/>
</dbReference>
<feature type="chain" id="PRO_5045281488" description="SMB domain-containing protein" evidence="1">
    <location>
        <begin position="25"/>
        <end position="272"/>
    </location>
</feature>
<sequence length="272" mass="31977">MKLQNYRTIVISFTLLCFIQTYFATGEPNSNAFTSEEEWEVEFLELKNKSLINWKDGFKSCGVPMEGCGKKQTDDRDYFIYPSFCRCDKECIKYGDCCVTVLKELKKIPKEPSWRCVQLPLPNSKHAVRMISKCPTSTPYNLDKQLCEEPENCLSGVPGFPHVNKSHHCPLLDVPVLHKHTRDLYRSLFCARCHKIANKQLYKIQEEIICSEQFKQDTSWDEFKYRANYTQGKLEWVDPLDPRFTCTRQIKEFYAENIKQYVPNVRFLHSYS</sequence>
<protein>
    <recommendedName>
        <fullName evidence="4">SMB domain-containing protein</fullName>
    </recommendedName>
</protein>
<name>A0ABP1RDI2_9HEXA</name>
<evidence type="ECO:0000256" key="1">
    <source>
        <dbReference type="SAM" id="SignalP"/>
    </source>
</evidence>
<evidence type="ECO:0000313" key="2">
    <source>
        <dbReference type="EMBL" id="CAL8124644.1"/>
    </source>
</evidence>
<feature type="signal peptide" evidence="1">
    <location>
        <begin position="1"/>
        <end position="24"/>
    </location>
</feature>
<organism evidence="2 3">
    <name type="scientific">Orchesella dallaii</name>
    <dbReference type="NCBI Taxonomy" id="48710"/>
    <lineage>
        <taxon>Eukaryota</taxon>
        <taxon>Metazoa</taxon>
        <taxon>Ecdysozoa</taxon>
        <taxon>Arthropoda</taxon>
        <taxon>Hexapoda</taxon>
        <taxon>Collembola</taxon>
        <taxon>Entomobryomorpha</taxon>
        <taxon>Entomobryoidea</taxon>
        <taxon>Orchesellidae</taxon>
        <taxon>Orchesellinae</taxon>
        <taxon>Orchesella</taxon>
    </lineage>
</organism>
<dbReference type="Proteomes" id="UP001642540">
    <property type="component" value="Unassembled WGS sequence"/>
</dbReference>
<evidence type="ECO:0000313" key="3">
    <source>
        <dbReference type="Proteomes" id="UP001642540"/>
    </source>
</evidence>
<dbReference type="PANTHER" id="PTHR45902:SF2">
    <property type="entry name" value="G-PROTEIN COUPLED RECEPTORS FAMILY 2 PROFILE 2 DOMAIN-CONTAINING PROTEIN"/>
    <property type="match status" value="1"/>
</dbReference>
<proteinExistence type="predicted"/>
<reference evidence="2 3" key="1">
    <citation type="submission" date="2024-08" db="EMBL/GenBank/DDBJ databases">
        <authorList>
            <person name="Cucini C."/>
            <person name="Frati F."/>
        </authorList>
    </citation>
    <scope>NUCLEOTIDE SEQUENCE [LARGE SCALE GENOMIC DNA]</scope>
</reference>
<comment type="caution">
    <text evidence="2">The sequence shown here is derived from an EMBL/GenBank/DDBJ whole genome shotgun (WGS) entry which is preliminary data.</text>
</comment>
<keyword evidence="3" id="KW-1185">Reference proteome</keyword>
<dbReference type="EMBL" id="CAXLJM020000068">
    <property type="protein sequence ID" value="CAL8124644.1"/>
    <property type="molecule type" value="Genomic_DNA"/>
</dbReference>